<dbReference type="OrthoDB" id="10006609at2"/>
<accession>A0A443LDV1</accession>
<proteinExistence type="predicted"/>
<dbReference type="Proteomes" id="UP000286594">
    <property type="component" value="Unassembled WGS sequence"/>
</dbReference>
<feature type="transmembrane region" description="Helical" evidence="1">
    <location>
        <begin position="54"/>
        <end position="77"/>
    </location>
</feature>
<gene>
    <name evidence="2" type="ORF">EOW65_11860</name>
</gene>
<evidence type="ECO:0000256" key="1">
    <source>
        <dbReference type="SAM" id="Phobius"/>
    </source>
</evidence>
<evidence type="ECO:0000313" key="2">
    <source>
        <dbReference type="EMBL" id="RWR47308.1"/>
    </source>
</evidence>
<protein>
    <recommendedName>
        <fullName evidence="4">ATP synthase subunit I</fullName>
    </recommendedName>
</protein>
<keyword evidence="1" id="KW-1133">Transmembrane helix</keyword>
<evidence type="ECO:0008006" key="4">
    <source>
        <dbReference type="Google" id="ProtNLM"/>
    </source>
</evidence>
<sequence length="90" mass="9262">MSQSTQILLSLAALGLGTGAGWLHFRTLRAVSDRLLAGDLTAVALQVGRFAVLGLFLFLCAWAGAAPLVTGAAGVLIGRRVALKRMEAAA</sequence>
<reference evidence="2 3" key="1">
    <citation type="submission" date="2019-01" db="EMBL/GenBank/DDBJ databases">
        <title>Sinorhodobacter populi sp. nov. isolated from the symptomatic bark tissue of Populus euramericana canker.</title>
        <authorList>
            <person name="Xu G."/>
        </authorList>
    </citation>
    <scope>NUCLEOTIDE SEQUENCE [LARGE SCALE GENOMIC DNA]</scope>
    <source>
        <strain evidence="2 3">CCTCC AB2012026</strain>
    </source>
</reference>
<organism evidence="2 3">
    <name type="scientific">Paenirhodobacter ferrireducens</name>
    <dbReference type="NCBI Taxonomy" id="1215032"/>
    <lineage>
        <taxon>Bacteria</taxon>
        <taxon>Pseudomonadati</taxon>
        <taxon>Pseudomonadota</taxon>
        <taxon>Alphaproteobacteria</taxon>
        <taxon>Rhodobacterales</taxon>
        <taxon>Rhodobacter group</taxon>
        <taxon>Paenirhodobacter</taxon>
    </lineage>
</organism>
<dbReference type="InterPro" id="IPR017581">
    <property type="entry name" value="AtpR-like"/>
</dbReference>
<keyword evidence="1" id="KW-0472">Membrane</keyword>
<keyword evidence="3" id="KW-1185">Reference proteome</keyword>
<dbReference type="EMBL" id="SAVB01000015">
    <property type="protein sequence ID" value="RWR47308.1"/>
    <property type="molecule type" value="Genomic_DNA"/>
</dbReference>
<keyword evidence="1" id="KW-0812">Transmembrane</keyword>
<name>A0A443LDV1_9RHOB</name>
<evidence type="ECO:0000313" key="3">
    <source>
        <dbReference type="Proteomes" id="UP000286594"/>
    </source>
</evidence>
<comment type="caution">
    <text evidence="2">The sequence shown here is derived from an EMBL/GenBank/DDBJ whole genome shotgun (WGS) entry which is preliminary data.</text>
</comment>
<dbReference type="AlphaFoldDB" id="A0A443LDV1"/>
<dbReference type="RefSeq" id="WP_128149680.1">
    <property type="nucleotide sequence ID" value="NZ_SAVB01000015.1"/>
</dbReference>
<dbReference type="Pfam" id="PF12966">
    <property type="entry name" value="AtpR"/>
    <property type="match status" value="1"/>
</dbReference>